<dbReference type="EMBL" id="LN609529">
    <property type="protein sequence ID" value="CEF65897.1"/>
    <property type="molecule type" value="Genomic_DNA"/>
</dbReference>
<dbReference type="Proteomes" id="UP000035682">
    <property type="component" value="Unplaced"/>
</dbReference>
<dbReference type="WormBase" id="SRAE_2000057150">
    <property type="protein sequence ID" value="SRP10297"/>
    <property type="gene ID" value="WBGene00260767"/>
</dbReference>
<dbReference type="WBParaSite" id="SRAE_2000057150.1">
    <property type="protein sequence ID" value="SRAE_2000057150.1"/>
    <property type="gene ID" value="WBGene00260767"/>
</dbReference>
<evidence type="ECO:0000313" key="3">
    <source>
        <dbReference type="Proteomes" id="UP000035682"/>
    </source>
</evidence>
<dbReference type="CTD" id="36378261"/>
<dbReference type="OMA" id="FQDEINP"/>
<keyword evidence="3" id="KW-1185">Reference proteome</keyword>
<name>A0A090L825_STRRB</name>
<reference evidence="2 3" key="1">
    <citation type="submission" date="2014-09" db="EMBL/GenBank/DDBJ databases">
        <authorList>
            <person name="Martin A.A."/>
        </authorList>
    </citation>
    <scope>NUCLEOTIDE SEQUENCE</scope>
    <source>
        <strain evidence="3">ED321</strain>
        <strain evidence="2">ED321 Heterogonic</strain>
    </source>
</reference>
<reference evidence="4" key="2">
    <citation type="submission" date="2020-12" db="UniProtKB">
        <authorList>
            <consortium name="WormBaseParasite"/>
        </authorList>
    </citation>
    <scope>IDENTIFICATION</scope>
</reference>
<keyword evidence="1" id="KW-1133">Transmembrane helix</keyword>
<evidence type="ECO:0000313" key="5">
    <source>
        <dbReference type="WormBase" id="SRAE_2000057150"/>
    </source>
</evidence>
<evidence type="ECO:0000256" key="1">
    <source>
        <dbReference type="SAM" id="Phobius"/>
    </source>
</evidence>
<dbReference type="AlphaFoldDB" id="A0A090L825"/>
<keyword evidence="1" id="KW-0472">Membrane</keyword>
<evidence type="ECO:0000313" key="4">
    <source>
        <dbReference type="WBParaSite" id="SRAE_2000057150.1"/>
    </source>
</evidence>
<sequence length="93" mass="10373">MIIQGPDGQKYWKELSQLTLPKGGKKLKFITKNMIAVGGVVALFGYVSFQAEVNPNSVYGRIYTKFINEPLKVFQAFTSPMASLETPEGEEKK</sequence>
<proteinExistence type="predicted"/>
<gene>
    <name evidence="2 4 5" type="ORF">SRAE_2000057150</name>
</gene>
<feature type="transmembrane region" description="Helical" evidence="1">
    <location>
        <begin position="29"/>
        <end position="49"/>
    </location>
</feature>
<evidence type="ECO:0000313" key="2">
    <source>
        <dbReference type="EMBL" id="CEF65897.1"/>
    </source>
</evidence>
<dbReference type="OrthoDB" id="5772083at2759"/>
<accession>A0A090L825</accession>
<keyword evidence="1" id="KW-0812">Transmembrane</keyword>
<protein>
    <submittedName>
        <fullName evidence="2 4">Uncharacterized protein</fullName>
    </submittedName>
</protein>
<dbReference type="GeneID" id="36378261"/>
<organism evidence="2">
    <name type="scientific">Strongyloides ratti</name>
    <name type="common">Parasitic roundworm</name>
    <dbReference type="NCBI Taxonomy" id="34506"/>
    <lineage>
        <taxon>Eukaryota</taxon>
        <taxon>Metazoa</taxon>
        <taxon>Ecdysozoa</taxon>
        <taxon>Nematoda</taxon>
        <taxon>Chromadorea</taxon>
        <taxon>Rhabditida</taxon>
        <taxon>Tylenchina</taxon>
        <taxon>Panagrolaimomorpha</taxon>
        <taxon>Strongyloidoidea</taxon>
        <taxon>Strongyloididae</taxon>
        <taxon>Strongyloides</taxon>
    </lineage>
</organism>
<dbReference type="RefSeq" id="XP_024505097.1">
    <property type="nucleotide sequence ID" value="XM_024651417.1"/>
</dbReference>